<name>A0A087M2N8_9HYPH</name>
<gene>
    <name evidence="1" type="ORF">JP75_09545</name>
</gene>
<dbReference type="EMBL" id="JQGC01000007">
    <property type="protein sequence ID" value="KFL31141.1"/>
    <property type="molecule type" value="Genomic_DNA"/>
</dbReference>
<dbReference type="Gene3D" id="2.60.120.560">
    <property type="entry name" value="Exo-inulinase, domain 1"/>
    <property type="match status" value="1"/>
</dbReference>
<sequence>MLETPILNTVSFRRTAYRDRDAIELTLPSSVNQDPATETLVDRDFMAWSRDFDFTDGTIELSVASVLANHAPAYARGFIGVAFRIDEQQRFESIYLRPANSRVDDQVRRNRSVQYVSYPDYTFPRLRAEEPGRYETYVDIPMEEWIDLRLEVAGSAARLFVNSSIHPVLVVTDLKLGAAQRGGIGLWIEAGTVGYFADLVVTSI</sequence>
<organism evidence="1 2">
    <name type="scientific">Devosia riboflavina</name>
    <dbReference type="NCBI Taxonomy" id="46914"/>
    <lineage>
        <taxon>Bacteria</taxon>
        <taxon>Pseudomonadati</taxon>
        <taxon>Pseudomonadota</taxon>
        <taxon>Alphaproteobacteria</taxon>
        <taxon>Hyphomicrobiales</taxon>
        <taxon>Devosiaceae</taxon>
        <taxon>Devosia</taxon>
    </lineage>
</organism>
<protein>
    <recommendedName>
        <fullName evidence="3">3-keto-disaccharide hydrolase domain-containing protein</fullName>
    </recommendedName>
</protein>
<dbReference type="Proteomes" id="UP000028981">
    <property type="component" value="Unassembled WGS sequence"/>
</dbReference>
<dbReference type="STRING" id="46914.JP75_09545"/>
<evidence type="ECO:0000313" key="2">
    <source>
        <dbReference type="Proteomes" id="UP000028981"/>
    </source>
</evidence>
<accession>A0A087M2N8</accession>
<evidence type="ECO:0008006" key="3">
    <source>
        <dbReference type="Google" id="ProtNLM"/>
    </source>
</evidence>
<reference evidence="1 2" key="1">
    <citation type="submission" date="2014-08" db="EMBL/GenBank/DDBJ databases">
        <authorList>
            <person name="Hassan Y.I."/>
            <person name="Lepp D."/>
            <person name="Zhou T."/>
        </authorList>
    </citation>
    <scope>NUCLEOTIDE SEQUENCE [LARGE SCALE GENOMIC DNA]</scope>
    <source>
        <strain evidence="1 2">IFO13584</strain>
    </source>
</reference>
<proteinExistence type="predicted"/>
<keyword evidence="2" id="KW-1185">Reference proteome</keyword>
<dbReference type="RefSeq" id="WP_035082174.1">
    <property type="nucleotide sequence ID" value="NZ_JQGC01000007.1"/>
</dbReference>
<evidence type="ECO:0000313" key="1">
    <source>
        <dbReference type="EMBL" id="KFL31141.1"/>
    </source>
</evidence>
<dbReference type="AlphaFoldDB" id="A0A087M2N8"/>
<comment type="caution">
    <text evidence="1">The sequence shown here is derived from an EMBL/GenBank/DDBJ whole genome shotgun (WGS) entry which is preliminary data.</text>
</comment>